<reference evidence="2" key="1">
    <citation type="submission" date="2021-01" db="EMBL/GenBank/DDBJ databases">
        <title>Modified the classification status of verrucomicrobia.</title>
        <authorList>
            <person name="Feng X."/>
        </authorList>
    </citation>
    <scope>NUCLEOTIDE SEQUENCE</scope>
    <source>
        <strain evidence="2">KCTC 13126</strain>
    </source>
</reference>
<feature type="domain" description="Restriction endonuclease type IV Mrr" evidence="1">
    <location>
        <begin position="9"/>
        <end position="122"/>
    </location>
</feature>
<dbReference type="RefSeq" id="WP_200358912.1">
    <property type="nucleotide sequence ID" value="NZ_JAENIL010000075.1"/>
</dbReference>
<proteinExistence type="predicted"/>
<dbReference type="Gene3D" id="3.40.1350.10">
    <property type="match status" value="1"/>
</dbReference>
<evidence type="ECO:0000313" key="2">
    <source>
        <dbReference type="EMBL" id="MBK1880207.1"/>
    </source>
</evidence>
<keyword evidence="2" id="KW-0378">Hydrolase</keyword>
<dbReference type="GO" id="GO:0009307">
    <property type="term" value="P:DNA restriction-modification system"/>
    <property type="evidence" value="ECO:0007669"/>
    <property type="project" value="InterPro"/>
</dbReference>
<comment type="caution">
    <text evidence="2">The sequence shown here is derived from an EMBL/GenBank/DDBJ whole genome shotgun (WGS) entry which is preliminary data.</text>
</comment>
<name>A0A934VS94_9BACT</name>
<keyword evidence="2" id="KW-0540">Nuclease</keyword>
<protein>
    <submittedName>
        <fullName evidence="2">Restriction endonuclease</fullName>
    </submittedName>
</protein>
<dbReference type="SUPFAM" id="SSF52980">
    <property type="entry name" value="Restriction endonuclease-like"/>
    <property type="match status" value="1"/>
</dbReference>
<dbReference type="InterPro" id="IPR052906">
    <property type="entry name" value="Type_IV_Methyl-Rstrct_Enzyme"/>
</dbReference>
<evidence type="ECO:0000259" key="1">
    <source>
        <dbReference type="Pfam" id="PF04471"/>
    </source>
</evidence>
<sequence>MPTNRNQVAQLTPDEFEEHVLKIIKTSGIGLEEFRTTKREKIQGTEGEYEIDVVARFSALNTKFLVLIECKHHKSPIKRDVIQVLKDRMGSIGAQKGMVFASVNFQSGALAYAKKHGIALVRVTDSEPEYFNRASPVRPTEIPTRKGAWLLKSTGEAKTQYTALGLGDPTTILNAMGLATQTSNPIEIVIEE</sequence>
<accession>A0A934VS94</accession>
<keyword evidence="3" id="KW-1185">Reference proteome</keyword>
<dbReference type="GO" id="GO:0015666">
    <property type="term" value="F:restriction endodeoxyribonuclease activity"/>
    <property type="evidence" value="ECO:0007669"/>
    <property type="project" value="TreeGrafter"/>
</dbReference>
<gene>
    <name evidence="2" type="ORF">JIN87_25200</name>
</gene>
<dbReference type="Pfam" id="PF04471">
    <property type="entry name" value="Mrr_cat"/>
    <property type="match status" value="1"/>
</dbReference>
<dbReference type="InterPro" id="IPR007560">
    <property type="entry name" value="Restrct_endonuc_IV_Mrr"/>
</dbReference>
<dbReference type="EMBL" id="JAENIL010000075">
    <property type="protein sequence ID" value="MBK1880207.1"/>
    <property type="molecule type" value="Genomic_DNA"/>
</dbReference>
<dbReference type="Proteomes" id="UP000617628">
    <property type="component" value="Unassembled WGS sequence"/>
</dbReference>
<dbReference type="GO" id="GO:0003677">
    <property type="term" value="F:DNA binding"/>
    <property type="evidence" value="ECO:0007669"/>
    <property type="project" value="InterPro"/>
</dbReference>
<organism evidence="2 3">
    <name type="scientific">Pelagicoccus mobilis</name>
    <dbReference type="NCBI Taxonomy" id="415221"/>
    <lineage>
        <taxon>Bacteria</taxon>
        <taxon>Pseudomonadati</taxon>
        <taxon>Verrucomicrobiota</taxon>
        <taxon>Opitutia</taxon>
        <taxon>Puniceicoccales</taxon>
        <taxon>Pelagicoccaceae</taxon>
        <taxon>Pelagicoccus</taxon>
    </lineage>
</organism>
<evidence type="ECO:0000313" key="3">
    <source>
        <dbReference type="Proteomes" id="UP000617628"/>
    </source>
</evidence>
<dbReference type="InterPro" id="IPR011335">
    <property type="entry name" value="Restrct_endonuc-II-like"/>
</dbReference>
<keyword evidence="2" id="KW-0255">Endonuclease</keyword>
<dbReference type="PANTHER" id="PTHR30015">
    <property type="entry name" value="MRR RESTRICTION SYSTEM PROTEIN"/>
    <property type="match status" value="1"/>
</dbReference>
<dbReference type="PANTHER" id="PTHR30015:SF7">
    <property type="entry name" value="TYPE IV METHYL-DIRECTED RESTRICTION ENZYME ECOKMRR"/>
    <property type="match status" value="1"/>
</dbReference>
<dbReference type="AlphaFoldDB" id="A0A934VS94"/>
<dbReference type="InterPro" id="IPR011856">
    <property type="entry name" value="tRNA_endonuc-like_dom_sf"/>
</dbReference>